<keyword evidence="2" id="KW-1185">Reference proteome</keyword>
<protein>
    <submittedName>
        <fullName evidence="1">Uncharacterized protein</fullName>
    </submittedName>
</protein>
<reference evidence="2" key="1">
    <citation type="submission" date="2016-10" db="EMBL/GenBank/DDBJ databases">
        <authorList>
            <person name="Varghese N."/>
            <person name="Submissions S."/>
        </authorList>
    </citation>
    <scope>NUCLEOTIDE SEQUENCE [LARGE SCALE GENOMIC DNA]</scope>
    <source>
        <strain evidence="2">ATCC 29999</strain>
    </source>
</reference>
<name>A0A1G5Q162_PHOLU</name>
<dbReference type="Proteomes" id="UP000183223">
    <property type="component" value="Unassembled WGS sequence"/>
</dbReference>
<dbReference type="EMBL" id="FMWJ01000002">
    <property type="protein sequence ID" value="SCZ55615.1"/>
    <property type="molecule type" value="Genomic_DNA"/>
</dbReference>
<organism evidence="1 2">
    <name type="scientific">Photorhabdus luminescens</name>
    <name type="common">Xenorhabdus luminescens</name>
    <dbReference type="NCBI Taxonomy" id="29488"/>
    <lineage>
        <taxon>Bacteria</taxon>
        <taxon>Pseudomonadati</taxon>
        <taxon>Pseudomonadota</taxon>
        <taxon>Gammaproteobacteria</taxon>
        <taxon>Enterobacterales</taxon>
        <taxon>Morganellaceae</taxon>
        <taxon>Photorhabdus</taxon>
    </lineage>
</organism>
<accession>A0A1G5Q162</accession>
<sequence length="57" mass="6780">MHLFQGTLMQFPEINFSKIVKGLRLLYFPDFSTVDATQYRSLEESSLGYNNMLYMRH</sequence>
<evidence type="ECO:0000313" key="2">
    <source>
        <dbReference type="Proteomes" id="UP000183223"/>
    </source>
</evidence>
<evidence type="ECO:0000313" key="1">
    <source>
        <dbReference type="EMBL" id="SCZ55615.1"/>
    </source>
</evidence>
<gene>
    <name evidence="1" type="ORF">SAMN02982990_00779</name>
</gene>
<dbReference type="AlphaFoldDB" id="A0A1G5Q162"/>
<proteinExistence type="predicted"/>